<comment type="similarity">
    <text evidence="1">Belongs to the SIMIBI class G3E GTPase family. ArgK/MeaB subfamily.</text>
</comment>
<dbReference type="GO" id="GO:0003924">
    <property type="term" value="F:GTPase activity"/>
    <property type="evidence" value="ECO:0007669"/>
    <property type="project" value="InterPro"/>
</dbReference>
<dbReference type="GO" id="GO:0005737">
    <property type="term" value="C:cytoplasm"/>
    <property type="evidence" value="ECO:0007669"/>
    <property type="project" value="TreeGrafter"/>
</dbReference>
<dbReference type="InterPro" id="IPR005129">
    <property type="entry name" value="GTPase_ArgK"/>
</dbReference>
<gene>
    <name evidence="2" type="primary">argK_2</name>
    <name evidence="2" type="ORF">SDC9_12791</name>
</gene>
<protein>
    <submittedName>
        <fullName evidence="2">GTPase ArgK</fullName>
        <ecNumber evidence="2">3.6.5.-</ecNumber>
    </submittedName>
</protein>
<keyword evidence="2" id="KW-0378">Hydrolase</keyword>
<dbReference type="NCBIfam" id="NF006958">
    <property type="entry name" value="PRK09435.1"/>
    <property type="match status" value="1"/>
</dbReference>
<evidence type="ECO:0000313" key="2">
    <source>
        <dbReference type="EMBL" id="MPL67101.1"/>
    </source>
</evidence>
<dbReference type="EMBL" id="VSSQ01000035">
    <property type="protein sequence ID" value="MPL67101.1"/>
    <property type="molecule type" value="Genomic_DNA"/>
</dbReference>
<accession>A0A644TN09</accession>
<dbReference type="PANTHER" id="PTHR23408:SF3">
    <property type="entry name" value="METHYLMALONIC ACIDURIA TYPE A PROTEIN, MITOCHONDRIAL"/>
    <property type="match status" value="1"/>
</dbReference>
<dbReference type="AlphaFoldDB" id="A0A644TN09"/>
<dbReference type="PANTHER" id="PTHR23408">
    <property type="entry name" value="METHYLMALONYL-COA MUTASE"/>
    <property type="match status" value="1"/>
</dbReference>
<evidence type="ECO:0000256" key="1">
    <source>
        <dbReference type="ARBA" id="ARBA00009625"/>
    </source>
</evidence>
<dbReference type="InterPro" id="IPR027417">
    <property type="entry name" value="P-loop_NTPase"/>
</dbReference>
<dbReference type="Pfam" id="PF03308">
    <property type="entry name" value="MeaB"/>
    <property type="match status" value="1"/>
</dbReference>
<dbReference type="GO" id="GO:0005525">
    <property type="term" value="F:GTP binding"/>
    <property type="evidence" value="ECO:0007669"/>
    <property type="project" value="InterPro"/>
</dbReference>
<name>A0A644TN09_9ZZZZ</name>
<dbReference type="Gene3D" id="3.40.50.300">
    <property type="entry name" value="P-loop containing nucleotide triphosphate hydrolases"/>
    <property type="match status" value="1"/>
</dbReference>
<reference evidence="2" key="1">
    <citation type="submission" date="2019-08" db="EMBL/GenBank/DDBJ databases">
        <authorList>
            <person name="Kucharzyk K."/>
            <person name="Murdoch R.W."/>
            <person name="Higgins S."/>
            <person name="Loffler F."/>
        </authorList>
    </citation>
    <scope>NUCLEOTIDE SEQUENCE</scope>
</reference>
<dbReference type="NCBIfam" id="TIGR00750">
    <property type="entry name" value="lao"/>
    <property type="match status" value="1"/>
</dbReference>
<dbReference type="EC" id="3.6.5.-" evidence="2"/>
<dbReference type="Gene3D" id="1.10.287.130">
    <property type="match status" value="1"/>
</dbReference>
<comment type="caution">
    <text evidence="2">The sequence shown here is derived from an EMBL/GenBank/DDBJ whole genome shotgun (WGS) entry which is preliminary data.</text>
</comment>
<dbReference type="Gene3D" id="1.20.5.170">
    <property type="match status" value="1"/>
</dbReference>
<dbReference type="SUPFAM" id="SSF52540">
    <property type="entry name" value="P-loop containing nucleoside triphosphate hydrolases"/>
    <property type="match status" value="1"/>
</dbReference>
<proteinExistence type="inferred from homology"/>
<sequence length="392" mass="43160">MTETYKPEWVPEKDDDKFACRVMYGVKGGHEGMPGSNVDLSRKSAPVIKRSKMTVDDYVEGIIKGDRMTLSRAITLIESNAAAHFYIAQQVIQRLLPYTGKSTRVGITGVPGAGKSTFIEALGNQLCAEGHRVAVLAVDPSSTVTKGSILGDKTRMETLSRQKNAFIRPSPSGGTLGGLTRKSRETLLLCEAAGYDTILVETVGVGQSETTVRSMVDFFLYVVITGAGDELQGMKKGVMELADAVLINKADGDNKRRAMVTRAEYARILQFLRPATEKWETRAYTCSSVTGAGIPELWNEVIMKFFSQGKENGVLSERRKHQTLSWVYSMVEEHLHNLFYRSPSVLACKDKIETDVVEGKLPPTIAVQKLIAEYAKTEIGDYIKDTSPFAIK</sequence>
<organism evidence="2">
    <name type="scientific">bioreactor metagenome</name>
    <dbReference type="NCBI Taxonomy" id="1076179"/>
    <lineage>
        <taxon>unclassified sequences</taxon>
        <taxon>metagenomes</taxon>
        <taxon>ecological metagenomes</taxon>
    </lineage>
</organism>
<dbReference type="CDD" id="cd03114">
    <property type="entry name" value="MMAA-like"/>
    <property type="match status" value="1"/>
</dbReference>